<organism evidence="3 4">
    <name type="scientific">Citrus unshiu</name>
    <name type="common">Satsuma mandarin</name>
    <name type="synonym">Citrus nobilis var. unshiu</name>
    <dbReference type="NCBI Taxonomy" id="55188"/>
    <lineage>
        <taxon>Eukaryota</taxon>
        <taxon>Viridiplantae</taxon>
        <taxon>Streptophyta</taxon>
        <taxon>Embryophyta</taxon>
        <taxon>Tracheophyta</taxon>
        <taxon>Spermatophyta</taxon>
        <taxon>Magnoliopsida</taxon>
        <taxon>eudicotyledons</taxon>
        <taxon>Gunneridae</taxon>
        <taxon>Pentapetalae</taxon>
        <taxon>rosids</taxon>
        <taxon>malvids</taxon>
        <taxon>Sapindales</taxon>
        <taxon>Rutaceae</taxon>
        <taxon>Aurantioideae</taxon>
        <taxon>Citrus</taxon>
    </lineage>
</organism>
<comment type="caution">
    <text evidence="3">The sequence shown here is derived from an EMBL/GenBank/DDBJ whole genome shotgun (WGS) entry which is preliminary data.</text>
</comment>
<evidence type="ECO:0000256" key="1">
    <source>
        <dbReference type="SAM" id="MobiDB-lite"/>
    </source>
</evidence>
<dbReference type="InterPro" id="IPR002121">
    <property type="entry name" value="HRDC_dom"/>
</dbReference>
<name>A0A2H5PXI7_CITUN</name>
<feature type="compositionally biased region" description="Polar residues" evidence="1">
    <location>
        <begin position="842"/>
        <end position="860"/>
    </location>
</feature>
<dbReference type="SUPFAM" id="SSF47819">
    <property type="entry name" value="HRDC-like"/>
    <property type="match status" value="1"/>
</dbReference>
<dbReference type="GO" id="GO:0071037">
    <property type="term" value="P:nuclear polyadenylation-dependent snRNA catabolic process"/>
    <property type="evidence" value="ECO:0007669"/>
    <property type="project" value="TreeGrafter"/>
</dbReference>
<evidence type="ECO:0000259" key="2">
    <source>
        <dbReference type="PROSITE" id="PS50967"/>
    </source>
</evidence>
<dbReference type="Pfam" id="PF00570">
    <property type="entry name" value="HRDC"/>
    <property type="match status" value="1"/>
</dbReference>
<feature type="domain" description="HRDC" evidence="2">
    <location>
        <begin position="340"/>
        <end position="425"/>
    </location>
</feature>
<feature type="region of interest" description="Disordered" evidence="1">
    <location>
        <begin position="777"/>
        <end position="806"/>
    </location>
</feature>
<dbReference type="GO" id="GO:0071038">
    <property type="term" value="P:TRAMP-dependent tRNA surveillance pathway"/>
    <property type="evidence" value="ECO:0007669"/>
    <property type="project" value="TreeGrafter"/>
</dbReference>
<sequence>MEKKAKIKIAITIASLAAISILFTRQQRRRRKLNQCSQYSCYLQSEPKPQHNFKRVLADNSYSPFKHANKEKSSGSHPYELEITALLENPRPEFDFSNVDLDLQRSDSFVWVETKSQLNELANALSKEFFFAVDTEQHSLRSFLGFTALIQISTEKEDYLVDTIALHDEISTLQPFFADPGVCKVFHGSDNDVLWLQRDFHIYVVNLFDTAKACEVLSKPQKSLAYLLETYCGVATNKFLQREDWRQRPLPAEMLQYAQTDAHYLLYIAKCLVAELKQQGNENSYCPDDKFNFVLEASRRSNTVCLQVYTKEIESYPGEAAASSIFFRLLNGQGGVSSISSVTQDLVRRLCAWRDLMARVHDESLRFVLSDQAIIALANKAPANPTDVYTTIAQADSDVDCLNLSSSLPSPSPVVCSHLDDVERQVCNNVENLDDILLANLQKCLGPNGSCPLSVFNYVLPAKSNWELKNQSNKFVYKQNGVKVSRQVAKKASRDLFVQKFSCKSPVYHNCRIYANDGRLLCYCDRKKLEWYLTRDLAKLVEDNPPAIMLLFEPKGRPEDEGNEFYIQSKKNICVSCGEGNHYLRYRIIPSCYRIHFPEQLKSHRSHDIVLLCVDCHEVAHAAAEKYKKQISAEFGIPLFIHKVADSRKEEARPGFSASITNFEEAGVSPLQLRTAAMALLHHGPTMPSNRREELRRIVMRYYGGREISQEDLERALLVGMSPRERRRHAKKRGLSLKMSKPTDFPNKQQDSYPGVTVESAAMDATKADNVLGLHAIETQKSGEKEGRSSLTESHESKPPTFSNGGIDQLVFSTIWKKMNSMSKVSDSKDDSVGNVDDECENSSAQNGFGSSSPTPNSKVSLLGHGPHGKQVVNYLLRKYGEDGIRQFCQRWRQVFVEALHPRFLPAGWDDLIVSTVFPSGRREFGEFSVYNPAKKPADGAAEINKMHH</sequence>
<dbReference type="Gene3D" id="3.30.420.10">
    <property type="entry name" value="Ribonuclease H-like superfamily/Ribonuclease H"/>
    <property type="match status" value="1"/>
</dbReference>
<dbReference type="Gene3D" id="1.10.150.80">
    <property type="entry name" value="HRDC domain"/>
    <property type="match status" value="1"/>
</dbReference>
<dbReference type="Proteomes" id="UP000236630">
    <property type="component" value="Unassembled WGS sequence"/>
</dbReference>
<dbReference type="GO" id="GO:0000166">
    <property type="term" value="F:nucleotide binding"/>
    <property type="evidence" value="ECO:0007669"/>
    <property type="project" value="InterPro"/>
</dbReference>
<dbReference type="InterPro" id="IPR044876">
    <property type="entry name" value="HRDC_dom_sf"/>
</dbReference>
<feature type="region of interest" description="Disordered" evidence="1">
    <location>
        <begin position="725"/>
        <end position="754"/>
    </location>
</feature>
<feature type="compositionally biased region" description="Basic and acidic residues" evidence="1">
    <location>
        <begin position="781"/>
        <end position="798"/>
    </location>
</feature>
<dbReference type="InterPro" id="IPR010997">
    <property type="entry name" value="HRDC-like_sf"/>
</dbReference>
<dbReference type="EMBL" id="BDQV01000145">
    <property type="protein sequence ID" value="GAY56785.1"/>
    <property type="molecule type" value="Genomic_DNA"/>
</dbReference>
<dbReference type="GO" id="GO:0003727">
    <property type="term" value="F:single-stranded RNA binding"/>
    <property type="evidence" value="ECO:0007669"/>
    <property type="project" value="TreeGrafter"/>
</dbReference>
<dbReference type="PROSITE" id="PS50967">
    <property type="entry name" value="HRDC"/>
    <property type="match status" value="1"/>
</dbReference>
<dbReference type="GO" id="GO:0071036">
    <property type="term" value="P:nuclear polyadenylation-dependent snoRNA catabolic process"/>
    <property type="evidence" value="ECO:0007669"/>
    <property type="project" value="TreeGrafter"/>
</dbReference>
<dbReference type="GO" id="GO:0005730">
    <property type="term" value="C:nucleolus"/>
    <property type="evidence" value="ECO:0007669"/>
    <property type="project" value="TreeGrafter"/>
</dbReference>
<dbReference type="GO" id="GO:0071040">
    <property type="term" value="P:nuclear polyadenylation-dependent antisense transcript catabolic process"/>
    <property type="evidence" value="ECO:0007669"/>
    <property type="project" value="TreeGrafter"/>
</dbReference>
<dbReference type="AlphaFoldDB" id="A0A2H5PXI7"/>
<dbReference type="InterPro" id="IPR002562">
    <property type="entry name" value="3'-5'_exonuclease_dom"/>
</dbReference>
<reference evidence="3 4" key="1">
    <citation type="journal article" date="2017" name="Front. Genet.">
        <title>Draft sequencing of the heterozygous diploid genome of Satsuma (Citrus unshiu Marc.) using a hybrid assembly approach.</title>
        <authorList>
            <person name="Shimizu T."/>
            <person name="Tanizawa Y."/>
            <person name="Mochizuki T."/>
            <person name="Nagasaki H."/>
            <person name="Yoshioka T."/>
            <person name="Toyoda A."/>
            <person name="Fujiyama A."/>
            <person name="Kaminuma E."/>
            <person name="Nakamura Y."/>
        </authorList>
    </citation>
    <scope>NUCLEOTIDE SEQUENCE [LARGE SCALE GENOMIC DNA]</scope>
    <source>
        <strain evidence="4">cv. Miyagawa wase</strain>
    </source>
</reference>
<evidence type="ECO:0000313" key="4">
    <source>
        <dbReference type="Proteomes" id="UP000236630"/>
    </source>
</evidence>
<dbReference type="STRING" id="55188.A0A2H5PXI7"/>
<dbReference type="PANTHER" id="PTHR12124">
    <property type="entry name" value="POLYMYOSITIS/SCLERODERMA AUTOANTIGEN-RELATED"/>
    <property type="match status" value="1"/>
</dbReference>
<dbReference type="GO" id="GO:0071039">
    <property type="term" value="P:nuclear polyadenylation-dependent CUT catabolic process"/>
    <property type="evidence" value="ECO:0007669"/>
    <property type="project" value="TreeGrafter"/>
</dbReference>
<dbReference type="GO" id="GO:0071035">
    <property type="term" value="P:nuclear polyadenylation-dependent rRNA catabolic process"/>
    <property type="evidence" value="ECO:0007669"/>
    <property type="project" value="TreeGrafter"/>
</dbReference>
<dbReference type="GO" id="GO:0071044">
    <property type="term" value="P:histone mRNA catabolic process"/>
    <property type="evidence" value="ECO:0007669"/>
    <property type="project" value="TreeGrafter"/>
</dbReference>
<proteinExistence type="predicted"/>
<dbReference type="InterPro" id="IPR012337">
    <property type="entry name" value="RNaseH-like_sf"/>
</dbReference>
<gene>
    <name evidence="3" type="ORF">CUMW_174490</name>
</gene>
<dbReference type="GO" id="GO:0000176">
    <property type="term" value="C:nuclear exosome (RNase complex)"/>
    <property type="evidence" value="ECO:0007669"/>
    <property type="project" value="TreeGrafter"/>
</dbReference>
<feature type="region of interest" description="Disordered" evidence="1">
    <location>
        <begin position="824"/>
        <end position="865"/>
    </location>
</feature>
<evidence type="ECO:0000313" key="3">
    <source>
        <dbReference type="EMBL" id="GAY56785.1"/>
    </source>
</evidence>
<dbReference type="SUPFAM" id="SSF53098">
    <property type="entry name" value="Ribonuclease H-like"/>
    <property type="match status" value="1"/>
</dbReference>
<dbReference type="SMART" id="SM00474">
    <property type="entry name" value="35EXOc"/>
    <property type="match status" value="1"/>
</dbReference>
<dbReference type="InterPro" id="IPR036397">
    <property type="entry name" value="RNaseH_sf"/>
</dbReference>
<dbReference type="GO" id="GO:0071051">
    <property type="term" value="P:poly(A)-dependent snoRNA 3'-end processing"/>
    <property type="evidence" value="ECO:0007669"/>
    <property type="project" value="TreeGrafter"/>
</dbReference>
<dbReference type="Pfam" id="PF01612">
    <property type="entry name" value="DNA_pol_A_exo1"/>
    <property type="match status" value="1"/>
</dbReference>
<dbReference type="FunFam" id="3.30.420.10:FF:000079">
    <property type="entry name" value="Polynucleotidyl transferase ribonuclease H fold protein with HRDC domain"/>
    <property type="match status" value="1"/>
</dbReference>
<protein>
    <recommendedName>
        <fullName evidence="2">HRDC domain-containing protein</fullName>
    </recommendedName>
</protein>
<dbReference type="GO" id="GO:0000467">
    <property type="term" value="P:exonucleolytic trimming to generate mature 3'-end of 5.8S rRNA from tricistronic rRNA transcript (SSU-rRNA, 5.8S rRNA, LSU-rRNA)"/>
    <property type="evidence" value="ECO:0007669"/>
    <property type="project" value="InterPro"/>
</dbReference>
<keyword evidence="4" id="KW-1185">Reference proteome</keyword>
<dbReference type="GO" id="GO:0000175">
    <property type="term" value="F:3'-5'-RNA exonuclease activity"/>
    <property type="evidence" value="ECO:0007669"/>
    <property type="project" value="InterPro"/>
</dbReference>
<feature type="compositionally biased region" description="Basic residues" evidence="1">
    <location>
        <begin position="725"/>
        <end position="735"/>
    </location>
</feature>
<dbReference type="PANTHER" id="PTHR12124:SF68">
    <property type="entry name" value="PROTEIN RRP6-LIKE 3"/>
    <property type="match status" value="1"/>
</dbReference>
<accession>A0A2H5PXI7</accession>
<dbReference type="InterPro" id="IPR045092">
    <property type="entry name" value="Rrp6-like"/>
</dbReference>